<dbReference type="EMBL" id="LNTY01000006">
    <property type="protein sequence ID" value="KXF83252.1"/>
    <property type="molecule type" value="Genomic_DNA"/>
</dbReference>
<dbReference type="Proteomes" id="UP000070529">
    <property type="component" value="Unassembled WGS sequence"/>
</dbReference>
<dbReference type="SUPFAM" id="SSF90123">
    <property type="entry name" value="ABC transporter transmembrane region"/>
    <property type="match status" value="1"/>
</dbReference>
<keyword evidence="5 6" id="KW-0472">Membrane</keyword>
<evidence type="ECO:0000313" key="7">
    <source>
        <dbReference type="EMBL" id="KXF83252.1"/>
    </source>
</evidence>
<keyword evidence="2" id="KW-0813">Transport</keyword>
<dbReference type="GO" id="GO:0005886">
    <property type="term" value="C:plasma membrane"/>
    <property type="evidence" value="ECO:0007669"/>
    <property type="project" value="UniProtKB-SubCell"/>
</dbReference>
<dbReference type="RefSeq" id="WP_067411271.1">
    <property type="nucleotide sequence ID" value="NZ_LNTY01000006.1"/>
</dbReference>
<dbReference type="PANTHER" id="PTHR11384:SF59">
    <property type="entry name" value="LYSOSOMAL COBALAMIN TRANSPORTER ABCD4"/>
    <property type="match status" value="1"/>
</dbReference>
<dbReference type="Pfam" id="PF05992">
    <property type="entry name" value="SbmA_BacA"/>
    <property type="match status" value="1"/>
</dbReference>
<evidence type="ECO:0000256" key="1">
    <source>
        <dbReference type="ARBA" id="ARBA00004651"/>
    </source>
</evidence>
<feature type="transmembrane region" description="Helical" evidence="6">
    <location>
        <begin position="62"/>
        <end position="87"/>
    </location>
</feature>
<dbReference type="STRING" id="294935.ATN88_06080"/>
<evidence type="ECO:0000256" key="5">
    <source>
        <dbReference type="ARBA" id="ARBA00023136"/>
    </source>
</evidence>
<comment type="caution">
    <text evidence="7">The sequence shown here is derived from an EMBL/GenBank/DDBJ whole genome shotgun (WGS) entry which is preliminary data.</text>
</comment>
<dbReference type="GO" id="GO:1904680">
    <property type="term" value="F:peptide transmembrane transporter activity"/>
    <property type="evidence" value="ECO:0007669"/>
    <property type="project" value="InterPro"/>
</dbReference>
<feature type="transmembrane region" description="Helical" evidence="6">
    <location>
        <begin position="172"/>
        <end position="191"/>
    </location>
</feature>
<comment type="subcellular location">
    <subcellularLocation>
        <location evidence="1">Cell membrane</location>
        <topology evidence="1">Multi-pass membrane protein</topology>
    </subcellularLocation>
</comment>
<keyword evidence="8" id="KW-1185">Reference proteome</keyword>
<organism evidence="7 8">
    <name type="scientific">Enterovibrio coralii</name>
    <dbReference type="NCBI Taxonomy" id="294935"/>
    <lineage>
        <taxon>Bacteria</taxon>
        <taxon>Pseudomonadati</taxon>
        <taxon>Pseudomonadota</taxon>
        <taxon>Gammaproteobacteria</taxon>
        <taxon>Vibrionales</taxon>
        <taxon>Vibrionaceae</taxon>
        <taxon>Enterovibrio</taxon>
    </lineage>
</organism>
<keyword evidence="3 6" id="KW-0812">Transmembrane</keyword>
<proteinExistence type="predicted"/>
<feature type="transmembrane region" description="Helical" evidence="6">
    <location>
        <begin position="12"/>
        <end position="30"/>
    </location>
</feature>
<reference evidence="7 8" key="1">
    <citation type="submission" date="2015-11" db="EMBL/GenBank/DDBJ databases">
        <title>Genomic Taxonomy of the Vibrionaceae.</title>
        <authorList>
            <person name="Gomez-Gil B."/>
            <person name="Enciso-Ibarra J."/>
        </authorList>
    </citation>
    <scope>NUCLEOTIDE SEQUENCE [LARGE SCALE GENOMIC DNA]</scope>
    <source>
        <strain evidence="7 8">CAIM 912</strain>
    </source>
</reference>
<feature type="transmembrane region" description="Helical" evidence="6">
    <location>
        <begin position="133"/>
        <end position="152"/>
    </location>
</feature>
<protein>
    <submittedName>
        <fullName evidence="7">Microcin B17 transporter</fullName>
    </submittedName>
</protein>
<name>A0A135ICR1_9GAMM</name>
<dbReference type="InterPro" id="IPR036640">
    <property type="entry name" value="ABC1_TM_sf"/>
</dbReference>
<keyword evidence="4 6" id="KW-1133">Transmembrane helix</keyword>
<gene>
    <name evidence="7" type="ORF">ATN88_06080</name>
</gene>
<evidence type="ECO:0000256" key="2">
    <source>
        <dbReference type="ARBA" id="ARBA00022448"/>
    </source>
</evidence>
<dbReference type="InterPro" id="IPR009248">
    <property type="entry name" value="SbmA_BacA"/>
</dbReference>
<evidence type="ECO:0000256" key="6">
    <source>
        <dbReference type="SAM" id="Phobius"/>
    </source>
</evidence>
<dbReference type="OrthoDB" id="8233587at2"/>
<dbReference type="GO" id="GO:0015833">
    <property type="term" value="P:peptide transport"/>
    <property type="evidence" value="ECO:0007669"/>
    <property type="project" value="InterPro"/>
</dbReference>
<dbReference type="GO" id="GO:0005524">
    <property type="term" value="F:ATP binding"/>
    <property type="evidence" value="ECO:0007669"/>
    <property type="project" value="InterPro"/>
</dbReference>
<dbReference type="NCBIfam" id="NF008306">
    <property type="entry name" value="PRK11098.1"/>
    <property type="match status" value="1"/>
</dbReference>
<accession>A0A135ICR1</accession>
<dbReference type="InterPro" id="IPR050835">
    <property type="entry name" value="ABC_transporter_sub-D"/>
</dbReference>
<evidence type="ECO:0000313" key="8">
    <source>
        <dbReference type="Proteomes" id="UP000070529"/>
    </source>
</evidence>
<sequence length="335" mass="39226">MFKSFFLDKRWFHWSILGSALILYVTWYKVEIDVKVNEWFGSFYNLIQKALTEPNAVSFEEFFAGCVEFFNIVSIYIIIAVMLDFFVRHYVFRWRTAMNDYYMSHWNKIRHIEGASQRIQEDTMRFARIMEGLGVSFMRSVMTLVAFLPILWTLSENVTELPWIGEVSRSLVYLAILSALFGTVLLAIVGIKLPGLEFKNQKVEAAYRKELVFGEDHDERAQPESVKELFQNVRKNYFNLYRHYLYFDIAKWSYIQYTVIVPYIALGPTIVSGAITLGVLQQILRAFGKVEDSFQFLVHSWSTIVELMSIYKRLKGFEEQIEIAINAEQEAATDQ</sequence>
<dbReference type="AlphaFoldDB" id="A0A135ICR1"/>
<evidence type="ECO:0000256" key="3">
    <source>
        <dbReference type="ARBA" id="ARBA00022692"/>
    </source>
</evidence>
<dbReference type="PANTHER" id="PTHR11384">
    <property type="entry name" value="ATP-BINDING CASSETTE, SUB-FAMILY D MEMBER"/>
    <property type="match status" value="1"/>
</dbReference>
<dbReference type="NCBIfam" id="NF009036">
    <property type="entry name" value="PRK12369.1"/>
    <property type="match status" value="1"/>
</dbReference>
<evidence type="ECO:0000256" key="4">
    <source>
        <dbReference type="ARBA" id="ARBA00022989"/>
    </source>
</evidence>